<keyword evidence="4" id="KW-1185">Reference proteome</keyword>
<dbReference type="Proteomes" id="UP000001876">
    <property type="component" value="Unassembled WGS sequence"/>
</dbReference>
<dbReference type="InterPro" id="IPR036249">
    <property type="entry name" value="Thioredoxin-like_sf"/>
</dbReference>
<feature type="compositionally biased region" description="Basic and acidic residues" evidence="1">
    <location>
        <begin position="182"/>
        <end position="198"/>
    </location>
</feature>
<reference evidence="3 4" key="1">
    <citation type="journal article" date="2009" name="Science">
        <title>Green evolution and dynamic adaptations revealed by genomes of the marine picoeukaryotes Micromonas.</title>
        <authorList>
            <person name="Worden A.Z."/>
            <person name="Lee J.H."/>
            <person name="Mock T."/>
            <person name="Rouze P."/>
            <person name="Simmons M.P."/>
            <person name="Aerts A.L."/>
            <person name="Allen A.E."/>
            <person name="Cuvelier M.L."/>
            <person name="Derelle E."/>
            <person name="Everett M.V."/>
            <person name="Foulon E."/>
            <person name="Grimwood J."/>
            <person name="Gundlach H."/>
            <person name="Henrissat B."/>
            <person name="Napoli C."/>
            <person name="McDonald S.M."/>
            <person name="Parker M.S."/>
            <person name="Rombauts S."/>
            <person name="Salamov A."/>
            <person name="Von Dassow P."/>
            <person name="Badger J.H."/>
            <person name="Coutinho P.M."/>
            <person name="Demir E."/>
            <person name="Dubchak I."/>
            <person name="Gentemann C."/>
            <person name="Eikrem W."/>
            <person name="Gready J.E."/>
            <person name="John U."/>
            <person name="Lanier W."/>
            <person name="Lindquist E.A."/>
            <person name="Lucas S."/>
            <person name="Mayer K.F."/>
            <person name="Moreau H."/>
            <person name="Not F."/>
            <person name="Otillar R."/>
            <person name="Panaud O."/>
            <person name="Pangilinan J."/>
            <person name="Paulsen I."/>
            <person name="Piegu B."/>
            <person name="Poliakov A."/>
            <person name="Robbens S."/>
            <person name="Schmutz J."/>
            <person name="Toulza E."/>
            <person name="Wyss T."/>
            <person name="Zelensky A."/>
            <person name="Zhou K."/>
            <person name="Armbrust E.V."/>
            <person name="Bhattacharya D."/>
            <person name="Goodenough U.W."/>
            <person name="Van de Peer Y."/>
            <person name="Grigoriev I.V."/>
        </authorList>
    </citation>
    <scope>NUCLEOTIDE SEQUENCE [LARGE SCALE GENOMIC DNA]</scope>
    <source>
        <strain evidence="3 4">CCMP1545</strain>
    </source>
</reference>
<gene>
    <name evidence="3" type="ORF">MICPUCDRAFT_57635</name>
</gene>
<dbReference type="PANTHER" id="PTHR21148">
    <property type="entry name" value="THIOREDOXIN DOMAIN-CONTAINING PROTEIN 9"/>
    <property type="match status" value="1"/>
</dbReference>
<accession>C1MRF5</accession>
<organism evidence="4">
    <name type="scientific">Micromonas pusilla (strain CCMP1545)</name>
    <name type="common">Picoplanktonic green alga</name>
    <dbReference type="NCBI Taxonomy" id="564608"/>
    <lineage>
        <taxon>Eukaryota</taxon>
        <taxon>Viridiplantae</taxon>
        <taxon>Chlorophyta</taxon>
        <taxon>Mamiellophyceae</taxon>
        <taxon>Mamiellales</taxon>
        <taxon>Mamiellaceae</taxon>
        <taxon>Micromonas</taxon>
    </lineage>
</organism>
<evidence type="ECO:0000259" key="2">
    <source>
        <dbReference type="Pfam" id="PF00085"/>
    </source>
</evidence>
<feature type="domain" description="Thioredoxin" evidence="2">
    <location>
        <begin position="66"/>
        <end position="146"/>
    </location>
</feature>
<feature type="compositionally biased region" description="Acidic residues" evidence="1">
    <location>
        <begin position="214"/>
        <end position="223"/>
    </location>
</feature>
<dbReference type="EMBL" id="GG663738">
    <property type="protein sequence ID" value="EEH57869.1"/>
    <property type="molecule type" value="Genomic_DNA"/>
</dbReference>
<dbReference type="OMA" id="IDQEMNK"/>
<dbReference type="Pfam" id="PF00085">
    <property type="entry name" value="Thioredoxin"/>
    <property type="match status" value="1"/>
</dbReference>
<evidence type="ECO:0000313" key="4">
    <source>
        <dbReference type="Proteomes" id="UP000001876"/>
    </source>
</evidence>
<protein>
    <submittedName>
        <fullName evidence="3">Predicted protein</fullName>
    </submittedName>
</protein>
<dbReference type="CDD" id="cd02989">
    <property type="entry name" value="Phd_like_TxnDC9"/>
    <property type="match status" value="1"/>
</dbReference>
<dbReference type="eggNOG" id="KOG1672">
    <property type="taxonomic scope" value="Eukaryota"/>
</dbReference>
<dbReference type="AlphaFoldDB" id="C1MRF5"/>
<name>C1MRF5_MICPC</name>
<proteinExistence type="predicted"/>
<dbReference type="STRING" id="564608.C1MRF5"/>
<feature type="region of interest" description="Disordered" evidence="1">
    <location>
        <begin position="179"/>
        <end position="223"/>
    </location>
</feature>
<evidence type="ECO:0000313" key="3">
    <source>
        <dbReference type="EMBL" id="EEH57869.1"/>
    </source>
</evidence>
<dbReference type="SUPFAM" id="SSF52833">
    <property type="entry name" value="Thioredoxin-like"/>
    <property type="match status" value="1"/>
</dbReference>
<dbReference type="OrthoDB" id="10257948at2759"/>
<evidence type="ECO:0000256" key="1">
    <source>
        <dbReference type="SAM" id="MobiDB-lite"/>
    </source>
</evidence>
<sequence length="223" mass="25772">MEKKLLDMAKSMEDALDDELHRMNNMDADDLENIRRKRLEAMKGAQDKRKAWLAKGHGELRDISDEKEFFSEMKGEDKMVVHFYRNNWPCKVMDMHLGALSKRHLETKFCRIDAEKSQFLTERLKIWMLPTLACISKEKVLDYVVGFDDLGGTDDFPTEHLRLCLASKNMLTYEGGDNDIDVDPRARAKQNEEPEAIRNLRKGGPRGTGNLELNSDDEDSDFD</sequence>
<dbReference type="RefSeq" id="XP_003057918.1">
    <property type="nucleotide sequence ID" value="XM_003057872.1"/>
</dbReference>
<dbReference type="InterPro" id="IPR013766">
    <property type="entry name" value="Thioredoxin_domain"/>
</dbReference>
<dbReference type="GeneID" id="9683737"/>
<dbReference type="KEGG" id="mpp:MICPUCDRAFT_57635"/>
<dbReference type="Gene3D" id="3.40.30.10">
    <property type="entry name" value="Glutaredoxin"/>
    <property type="match status" value="1"/>
</dbReference>